<feature type="transmembrane region" description="Helical" evidence="5">
    <location>
        <begin position="54"/>
        <end position="72"/>
    </location>
</feature>
<dbReference type="RefSeq" id="WP_173082344.1">
    <property type="nucleotide sequence ID" value="NZ_BAABJB010000064.1"/>
</dbReference>
<gene>
    <name evidence="6" type="ORF">Prum_086140</name>
</gene>
<keyword evidence="3 5" id="KW-1133">Transmembrane helix</keyword>
<comment type="subcellular location">
    <subcellularLocation>
        <location evidence="1">Membrane</location>
        <topology evidence="1">Multi-pass membrane protein</topology>
    </subcellularLocation>
</comment>
<feature type="transmembrane region" description="Helical" evidence="5">
    <location>
        <begin position="150"/>
        <end position="172"/>
    </location>
</feature>
<dbReference type="PANTHER" id="PTHR42723:SF1">
    <property type="entry name" value="CHLOROPHYLL SYNTHASE, CHLOROPLASTIC"/>
    <property type="match status" value="1"/>
</dbReference>
<evidence type="ECO:0008006" key="8">
    <source>
        <dbReference type="Google" id="ProtNLM"/>
    </source>
</evidence>
<proteinExistence type="predicted"/>
<dbReference type="EMBL" id="BLPG01000001">
    <property type="protein sequence ID" value="GFJ94972.1"/>
    <property type="molecule type" value="Genomic_DNA"/>
</dbReference>
<evidence type="ECO:0000313" key="6">
    <source>
        <dbReference type="EMBL" id="GFJ94972.1"/>
    </source>
</evidence>
<dbReference type="Proteomes" id="UP000482960">
    <property type="component" value="Unassembled WGS sequence"/>
</dbReference>
<name>A0A6V8LCM1_9ACTN</name>
<keyword evidence="7" id="KW-1185">Reference proteome</keyword>
<dbReference type="Pfam" id="PF01040">
    <property type="entry name" value="UbiA"/>
    <property type="match status" value="1"/>
</dbReference>
<keyword evidence="2 5" id="KW-0812">Transmembrane</keyword>
<reference evidence="6 7" key="2">
    <citation type="submission" date="2020-03" db="EMBL/GenBank/DDBJ databases">
        <authorList>
            <person name="Ichikawa N."/>
            <person name="Kimura A."/>
            <person name="Kitahashi Y."/>
            <person name="Uohara A."/>
        </authorList>
    </citation>
    <scope>NUCLEOTIDE SEQUENCE [LARGE SCALE GENOMIC DNA]</scope>
    <source>
        <strain evidence="6 7">NBRC 108638</strain>
    </source>
</reference>
<feature type="transmembrane region" description="Helical" evidence="5">
    <location>
        <begin position="24"/>
        <end position="45"/>
    </location>
</feature>
<dbReference type="Gene3D" id="1.10.357.140">
    <property type="entry name" value="UbiA prenyltransferase"/>
    <property type="match status" value="1"/>
</dbReference>
<accession>A0A6V8LCM1</accession>
<dbReference type="PANTHER" id="PTHR42723">
    <property type="entry name" value="CHLOROPHYLL SYNTHASE"/>
    <property type="match status" value="1"/>
</dbReference>
<feature type="transmembrane region" description="Helical" evidence="5">
    <location>
        <begin position="108"/>
        <end position="138"/>
    </location>
</feature>
<organism evidence="6 7">
    <name type="scientific">Phytohabitans rumicis</name>
    <dbReference type="NCBI Taxonomy" id="1076125"/>
    <lineage>
        <taxon>Bacteria</taxon>
        <taxon>Bacillati</taxon>
        <taxon>Actinomycetota</taxon>
        <taxon>Actinomycetes</taxon>
        <taxon>Micromonosporales</taxon>
        <taxon>Micromonosporaceae</taxon>
    </lineage>
</organism>
<evidence type="ECO:0000256" key="1">
    <source>
        <dbReference type="ARBA" id="ARBA00004141"/>
    </source>
</evidence>
<reference evidence="6 7" key="1">
    <citation type="submission" date="2020-03" db="EMBL/GenBank/DDBJ databases">
        <title>Whole genome shotgun sequence of Phytohabitans rumicis NBRC 108638.</title>
        <authorList>
            <person name="Komaki H."/>
            <person name="Tamura T."/>
        </authorList>
    </citation>
    <scope>NUCLEOTIDE SEQUENCE [LARGE SCALE GENOMIC DNA]</scope>
    <source>
        <strain evidence="6 7">NBRC 108638</strain>
    </source>
</reference>
<dbReference type="InterPro" id="IPR044878">
    <property type="entry name" value="UbiA_sf"/>
</dbReference>
<dbReference type="InterPro" id="IPR050475">
    <property type="entry name" value="Prenyltransferase_related"/>
</dbReference>
<evidence type="ECO:0000256" key="5">
    <source>
        <dbReference type="SAM" id="Phobius"/>
    </source>
</evidence>
<keyword evidence="4 5" id="KW-0472">Membrane</keyword>
<sequence length="304" mass="32019">MVDVAVTAEPLARAAVLVRFTRPWFWPLGWAGAYLGAVLATRTWLPPAHAVPESLAAMVVLGPLVWGAVLAVNDRYDLPSDRRNPRKATAPLVTGEVTEADLTRWGRLFAVVAMAVALAVGPAFTAGTGAVLLLGWLYSAPPVRLKARPGADVAVNAVVVGVLGPLAGWSLYRPVGDFPPVMVALGLLLAAALYLPTTVMDLDADRGAGDATAAVRWRPRLCYRLGVTLWTAAIALWLACCHLELLVPGQASPTQDLMAPVLLAGYAVLARRPSIPRMAVVSLLFALPAADFLSTCVATTPTPP</sequence>
<comment type="caution">
    <text evidence="6">The sequence shown here is derived from an EMBL/GenBank/DDBJ whole genome shotgun (WGS) entry which is preliminary data.</text>
</comment>
<dbReference type="InterPro" id="IPR000537">
    <property type="entry name" value="UbiA_prenyltransferase"/>
</dbReference>
<dbReference type="AlphaFoldDB" id="A0A6V8LCM1"/>
<dbReference type="GO" id="GO:0016020">
    <property type="term" value="C:membrane"/>
    <property type="evidence" value="ECO:0007669"/>
    <property type="project" value="UniProtKB-SubCell"/>
</dbReference>
<evidence type="ECO:0000256" key="2">
    <source>
        <dbReference type="ARBA" id="ARBA00022692"/>
    </source>
</evidence>
<protein>
    <recommendedName>
        <fullName evidence="8">Chlorophyll synthase</fullName>
    </recommendedName>
</protein>
<feature type="transmembrane region" description="Helical" evidence="5">
    <location>
        <begin position="178"/>
        <end position="200"/>
    </location>
</feature>
<evidence type="ECO:0000313" key="7">
    <source>
        <dbReference type="Proteomes" id="UP000482960"/>
    </source>
</evidence>
<evidence type="ECO:0000256" key="4">
    <source>
        <dbReference type="ARBA" id="ARBA00023136"/>
    </source>
</evidence>
<dbReference type="GO" id="GO:0016765">
    <property type="term" value="F:transferase activity, transferring alkyl or aryl (other than methyl) groups"/>
    <property type="evidence" value="ECO:0007669"/>
    <property type="project" value="InterPro"/>
</dbReference>
<feature type="transmembrane region" description="Helical" evidence="5">
    <location>
        <begin position="221"/>
        <end position="239"/>
    </location>
</feature>
<evidence type="ECO:0000256" key="3">
    <source>
        <dbReference type="ARBA" id="ARBA00022989"/>
    </source>
</evidence>
<feature type="transmembrane region" description="Helical" evidence="5">
    <location>
        <begin position="281"/>
        <end position="300"/>
    </location>
</feature>